<name>A0A1R4JB56_9ACTN</name>
<dbReference type="InterPro" id="IPR045861">
    <property type="entry name" value="CorA_cytoplasmic_dom"/>
</dbReference>
<protein>
    <submittedName>
        <fullName evidence="9">Magnesium and cobalt transport protein CorA</fullName>
    </submittedName>
</protein>
<feature type="transmembrane region" description="Helical" evidence="8">
    <location>
        <begin position="307"/>
        <end position="327"/>
    </location>
</feature>
<evidence type="ECO:0000256" key="1">
    <source>
        <dbReference type="ARBA" id="ARBA00004651"/>
    </source>
</evidence>
<dbReference type="AlphaFoldDB" id="A0A1R4JB56"/>
<dbReference type="Gene3D" id="1.20.58.340">
    <property type="entry name" value="Magnesium transport protein CorA, transmembrane region"/>
    <property type="match status" value="2"/>
</dbReference>
<dbReference type="InterPro" id="IPR045863">
    <property type="entry name" value="CorA_TM1_TM2"/>
</dbReference>
<dbReference type="PANTHER" id="PTHR46494:SF1">
    <property type="entry name" value="CORA FAMILY METAL ION TRANSPORTER (EUROFUNG)"/>
    <property type="match status" value="1"/>
</dbReference>
<keyword evidence="6 8" id="KW-1133">Transmembrane helix</keyword>
<accession>A0A1R4JB56</accession>
<evidence type="ECO:0000256" key="2">
    <source>
        <dbReference type="ARBA" id="ARBA00009765"/>
    </source>
</evidence>
<reference evidence="9 10" key="1">
    <citation type="submission" date="2017-02" db="EMBL/GenBank/DDBJ databases">
        <authorList>
            <person name="Peterson S.W."/>
        </authorList>
    </citation>
    <scope>NUCLEOTIDE SEQUENCE [LARGE SCALE GENOMIC DNA]</scope>
    <source>
        <strain evidence="9 10">LSP_Lj1</strain>
    </source>
</reference>
<dbReference type="InterPro" id="IPR002523">
    <property type="entry name" value="MgTranspt_CorA/ZnTranspt_ZntB"/>
</dbReference>
<feature type="transmembrane region" description="Helical" evidence="8">
    <location>
        <begin position="277"/>
        <end position="295"/>
    </location>
</feature>
<dbReference type="OrthoDB" id="9803416at2"/>
<dbReference type="SUPFAM" id="SSF143865">
    <property type="entry name" value="CorA soluble domain-like"/>
    <property type="match status" value="1"/>
</dbReference>
<evidence type="ECO:0000256" key="4">
    <source>
        <dbReference type="ARBA" id="ARBA00022475"/>
    </source>
</evidence>
<dbReference type="PANTHER" id="PTHR46494">
    <property type="entry name" value="CORA FAMILY METAL ION TRANSPORTER (EUROFUNG)"/>
    <property type="match status" value="1"/>
</dbReference>
<evidence type="ECO:0000256" key="6">
    <source>
        <dbReference type="ARBA" id="ARBA00022989"/>
    </source>
</evidence>
<organism evidence="9 10">
    <name type="scientific">Luteococcus japonicus LSP_Lj1</name>
    <dbReference type="NCBI Taxonomy" id="1255658"/>
    <lineage>
        <taxon>Bacteria</taxon>
        <taxon>Bacillati</taxon>
        <taxon>Actinomycetota</taxon>
        <taxon>Actinomycetes</taxon>
        <taxon>Propionibacteriales</taxon>
        <taxon>Propionibacteriaceae</taxon>
        <taxon>Luteococcus</taxon>
    </lineage>
</organism>
<evidence type="ECO:0000313" key="10">
    <source>
        <dbReference type="Proteomes" id="UP000188342"/>
    </source>
</evidence>
<comment type="similarity">
    <text evidence="2">Belongs to the CorA metal ion transporter (MIT) (TC 1.A.35) family.</text>
</comment>
<evidence type="ECO:0000256" key="7">
    <source>
        <dbReference type="ARBA" id="ARBA00023136"/>
    </source>
</evidence>
<dbReference type="RefSeq" id="WP_094764376.1">
    <property type="nucleotide sequence ID" value="NZ_FUKQ01000025.1"/>
</dbReference>
<gene>
    <name evidence="9" type="ORF">FM114_06540</name>
</gene>
<keyword evidence="7 8" id="KW-0472">Membrane</keyword>
<evidence type="ECO:0000256" key="5">
    <source>
        <dbReference type="ARBA" id="ARBA00022692"/>
    </source>
</evidence>
<dbReference type="Proteomes" id="UP000188342">
    <property type="component" value="Unassembled WGS sequence"/>
</dbReference>
<keyword evidence="10" id="KW-1185">Reference proteome</keyword>
<dbReference type="GO" id="GO:0000287">
    <property type="term" value="F:magnesium ion binding"/>
    <property type="evidence" value="ECO:0007669"/>
    <property type="project" value="TreeGrafter"/>
</dbReference>
<proteinExistence type="inferred from homology"/>
<evidence type="ECO:0000313" key="9">
    <source>
        <dbReference type="EMBL" id="SJN29262.1"/>
    </source>
</evidence>
<dbReference type="EMBL" id="FUKQ01000025">
    <property type="protein sequence ID" value="SJN29262.1"/>
    <property type="molecule type" value="Genomic_DNA"/>
</dbReference>
<evidence type="ECO:0000256" key="8">
    <source>
        <dbReference type="SAM" id="Phobius"/>
    </source>
</evidence>
<keyword evidence="4" id="KW-1003">Cell membrane</keyword>
<dbReference type="SUPFAM" id="SSF144083">
    <property type="entry name" value="Magnesium transport protein CorA, transmembrane region"/>
    <property type="match status" value="1"/>
</dbReference>
<dbReference type="GO" id="GO:0015087">
    <property type="term" value="F:cobalt ion transmembrane transporter activity"/>
    <property type="evidence" value="ECO:0007669"/>
    <property type="project" value="TreeGrafter"/>
</dbReference>
<dbReference type="CDD" id="cd12822">
    <property type="entry name" value="TmCorA-like"/>
    <property type="match status" value="1"/>
</dbReference>
<comment type="subcellular location">
    <subcellularLocation>
        <location evidence="1">Cell membrane</location>
        <topology evidence="1">Multi-pass membrane protein</topology>
    </subcellularLocation>
</comment>
<dbReference type="GO" id="GO:0005886">
    <property type="term" value="C:plasma membrane"/>
    <property type="evidence" value="ECO:0007669"/>
    <property type="project" value="UniProtKB-SubCell"/>
</dbReference>
<sequence>MTVRSRLWRHGWLVATDFPLEELDEHLAAEGSLVWLDLCLAGGGDVAELERLAAELGLDPHAVEDAVAPGERPKATRHAGHNFVSVYATSLRQRERGYESRLVTSRISAFVLPRGLVTVRRDDRFDIDEVVQRWQEDPDLLACGPGALVHGLLDVVVDGHFETIQQLDDAVEELEDVLFAEDSQAQQVQRASYQLRKELVQLRRVVLPMREVVSGLMRAGSHGEGQPPVMSGYFEDLYDHVLRAAEWTESLRDMIGSVFETNLSLQDSRLNTVMKKLAGWAAVIAVPTAITGWFGQNVPYPGFSSAFGLWQSVVLIVVATLGLYLLLRQRDWI</sequence>
<dbReference type="Pfam" id="PF01544">
    <property type="entry name" value="CorA"/>
    <property type="match status" value="1"/>
</dbReference>
<evidence type="ECO:0000256" key="3">
    <source>
        <dbReference type="ARBA" id="ARBA00022448"/>
    </source>
</evidence>
<keyword evidence="3" id="KW-0813">Transport</keyword>
<dbReference type="STRING" id="1255658.FM114_06540"/>
<dbReference type="GO" id="GO:0015095">
    <property type="term" value="F:magnesium ion transmembrane transporter activity"/>
    <property type="evidence" value="ECO:0007669"/>
    <property type="project" value="TreeGrafter"/>
</dbReference>
<dbReference type="GO" id="GO:0050897">
    <property type="term" value="F:cobalt ion binding"/>
    <property type="evidence" value="ECO:0007669"/>
    <property type="project" value="TreeGrafter"/>
</dbReference>
<dbReference type="Gene3D" id="3.30.460.20">
    <property type="entry name" value="CorA soluble domain-like"/>
    <property type="match status" value="1"/>
</dbReference>
<keyword evidence="5 8" id="KW-0812">Transmembrane</keyword>